<dbReference type="OMA" id="KVMHVQD"/>
<dbReference type="GeneID" id="18167999"/>
<proteinExistence type="predicted"/>
<evidence type="ECO:0000256" key="1">
    <source>
        <dbReference type="SAM" id="SignalP"/>
    </source>
</evidence>
<reference evidence="2 3" key="1">
    <citation type="journal article" date="2011" name="Genome Biol.">
        <title>Genome sequence of the insect pathogenic fungus Cordyceps militaris, a valued traditional Chinese medicine.</title>
        <authorList>
            <person name="Zheng P."/>
            <person name="Xia Y."/>
            <person name="Xiao G."/>
            <person name="Xiong C."/>
            <person name="Hu X."/>
            <person name="Zhang S."/>
            <person name="Zheng H."/>
            <person name="Huang Y."/>
            <person name="Zhou Y."/>
            <person name="Wang S."/>
            <person name="Zhao G.P."/>
            <person name="Liu X."/>
            <person name="St Leger R.J."/>
            <person name="Wang C."/>
        </authorList>
    </citation>
    <scope>NUCLEOTIDE SEQUENCE [LARGE SCALE GENOMIC DNA]</scope>
    <source>
        <strain evidence="2 3">CM01</strain>
    </source>
</reference>
<protein>
    <submittedName>
        <fullName evidence="2">Putative secreted protein</fullName>
    </submittedName>
</protein>
<organism evidence="2 3">
    <name type="scientific">Cordyceps militaris (strain CM01)</name>
    <name type="common">Caterpillar fungus</name>
    <dbReference type="NCBI Taxonomy" id="983644"/>
    <lineage>
        <taxon>Eukaryota</taxon>
        <taxon>Fungi</taxon>
        <taxon>Dikarya</taxon>
        <taxon>Ascomycota</taxon>
        <taxon>Pezizomycotina</taxon>
        <taxon>Sordariomycetes</taxon>
        <taxon>Hypocreomycetidae</taxon>
        <taxon>Hypocreales</taxon>
        <taxon>Cordycipitaceae</taxon>
        <taxon>Cordyceps</taxon>
    </lineage>
</organism>
<feature type="chain" id="PRO_5003446237" evidence="1">
    <location>
        <begin position="41"/>
        <end position="421"/>
    </location>
</feature>
<evidence type="ECO:0000313" key="2">
    <source>
        <dbReference type="EMBL" id="EGX91824.1"/>
    </source>
</evidence>
<sequence>MVSFRASAPPRLPSLTDRAPLQVSTYLWHILLFLPAAVLACDGSIIDPDAYYTRNGLTWTEGALRMNEIQVVGTHNSYHVEADPAEQSFMARFTNDAINFRYSHSALDVQLEYNRVRSMELDILADPDGGNYAKPLIRRLVGLPFPSDPTYATNSTKVLHVPDLDVGGVCASVVQCLRIVKRWLDAHPRAVPVPILLELKTAESVGRMIGGANVIAWNDTALLDWLDAEIRSVFPREQMVLPDDLRRHDLPTLEAAVLQRGWPDLDAARGRVFFVMDNGPVHPVRTAYIDGRPNLEGRVIFTNAAPGDPDCAFQKHNDPTTDDAVADIQKQVAAGYWVRTRADVPLDTVLRDKCDTARRDAALRSGAQIVSTDFPAYGPSARWGCDYAVRMPGGRPARCNPVNGPRWCDEALLEPGEYSRN</sequence>
<dbReference type="Gene3D" id="3.20.20.190">
    <property type="entry name" value="Phosphatidylinositol (PI) phosphodiesterase"/>
    <property type="match status" value="1"/>
</dbReference>
<keyword evidence="3" id="KW-1185">Reference proteome</keyword>
<gene>
    <name evidence="2" type="ORF">CCM_05981</name>
</gene>
<evidence type="ECO:0000313" key="3">
    <source>
        <dbReference type="Proteomes" id="UP000001610"/>
    </source>
</evidence>
<feature type="signal peptide" evidence="1">
    <location>
        <begin position="1"/>
        <end position="40"/>
    </location>
</feature>
<dbReference type="AlphaFoldDB" id="G3JI21"/>
<dbReference type="HOGENOM" id="CLU_045947_1_0_1"/>
<dbReference type="eggNOG" id="ENOG502S6H7">
    <property type="taxonomic scope" value="Eukaryota"/>
</dbReference>
<dbReference type="SUPFAM" id="SSF51695">
    <property type="entry name" value="PLC-like phosphodiesterases"/>
    <property type="match status" value="1"/>
</dbReference>
<dbReference type="GO" id="GO:0008081">
    <property type="term" value="F:phosphoric diester hydrolase activity"/>
    <property type="evidence" value="ECO:0007669"/>
    <property type="project" value="InterPro"/>
</dbReference>
<dbReference type="Pfam" id="PF16670">
    <property type="entry name" value="PI-PLC-C1"/>
    <property type="match status" value="1"/>
</dbReference>
<dbReference type="InterPro" id="IPR017946">
    <property type="entry name" value="PLC-like_Pdiesterase_TIM-brl"/>
</dbReference>
<dbReference type="CDD" id="cd08589">
    <property type="entry name" value="PI-PLCc_SaPLC1_like"/>
    <property type="match status" value="1"/>
</dbReference>
<dbReference type="InterPro" id="IPR032075">
    <property type="entry name" value="PI-PLC-C1"/>
</dbReference>
<dbReference type="STRING" id="983644.G3JI21"/>
<dbReference type="VEuPathDB" id="FungiDB:CCM_05981"/>
<dbReference type="RefSeq" id="XP_006671188.1">
    <property type="nucleotide sequence ID" value="XM_006671125.1"/>
</dbReference>
<dbReference type="OrthoDB" id="2017497at2759"/>
<accession>G3JI21</accession>
<keyword evidence="1" id="KW-0732">Signal</keyword>
<dbReference type="KEGG" id="cmt:CCM_05981"/>
<dbReference type="Proteomes" id="UP000001610">
    <property type="component" value="Unassembled WGS sequence"/>
</dbReference>
<dbReference type="EMBL" id="JH126402">
    <property type="protein sequence ID" value="EGX91824.1"/>
    <property type="molecule type" value="Genomic_DNA"/>
</dbReference>
<dbReference type="GO" id="GO:0006629">
    <property type="term" value="P:lipid metabolic process"/>
    <property type="evidence" value="ECO:0007669"/>
    <property type="project" value="InterPro"/>
</dbReference>
<name>G3JI21_CORMM</name>
<dbReference type="InParanoid" id="G3JI21"/>